<evidence type="ECO:0000256" key="1">
    <source>
        <dbReference type="ARBA" id="ARBA00022490"/>
    </source>
</evidence>
<keyword evidence="4 6" id="KW-0808">Transferase</keyword>
<evidence type="ECO:0000256" key="2">
    <source>
        <dbReference type="ARBA" id="ARBA00022552"/>
    </source>
</evidence>
<protein>
    <recommendedName>
        <fullName evidence="6">Ribosomal RNA small subunit methyltransferase I</fullName>
        <ecNumber evidence="6">2.1.1.198</ecNumber>
    </recommendedName>
    <alternativeName>
        <fullName evidence="6">16S rRNA 2'-O-ribose C1402 methyltransferase</fullName>
    </alternativeName>
    <alternativeName>
        <fullName evidence="6">rRNA (cytidine-2'-O-)-methyltransferase RsmI</fullName>
    </alternativeName>
</protein>
<dbReference type="Pfam" id="PF00590">
    <property type="entry name" value="TP_methylase"/>
    <property type="match status" value="1"/>
</dbReference>
<evidence type="ECO:0000256" key="4">
    <source>
        <dbReference type="ARBA" id="ARBA00022679"/>
    </source>
</evidence>
<dbReference type="InterPro" id="IPR000878">
    <property type="entry name" value="4pyrrol_Mease"/>
</dbReference>
<dbReference type="OrthoDB" id="9809084at2"/>
<dbReference type="EMBL" id="NOKQ01000180">
    <property type="protein sequence ID" value="OZS78906.1"/>
    <property type="molecule type" value="Genomic_DNA"/>
</dbReference>
<comment type="catalytic activity">
    <reaction evidence="6">
        <text>cytidine(1402) in 16S rRNA + S-adenosyl-L-methionine = 2'-O-methylcytidine(1402) in 16S rRNA + S-adenosyl-L-homocysteine + H(+)</text>
        <dbReference type="Rhea" id="RHEA:42924"/>
        <dbReference type="Rhea" id="RHEA-COMP:10285"/>
        <dbReference type="Rhea" id="RHEA-COMP:10286"/>
        <dbReference type="ChEBI" id="CHEBI:15378"/>
        <dbReference type="ChEBI" id="CHEBI:57856"/>
        <dbReference type="ChEBI" id="CHEBI:59789"/>
        <dbReference type="ChEBI" id="CHEBI:74495"/>
        <dbReference type="ChEBI" id="CHEBI:82748"/>
        <dbReference type="EC" id="2.1.1.198"/>
    </reaction>
</comment>
<dbReference type="HAMAP" id="MF_01877">
    <property type="entry name" value="16SrRNA_methyltr_I"/>
    <property type="match status" value="1"/>
</dbReference>
<evidence type="ECO:0000313" key="9">
    <source>
        <dbReference type="Proteomes" id="UP000217065"/>
    </source>
</evidence>
<dbReference type="PIRSF" id="PIRSF005917">
    <property type="entry name" value="MTase_YraL"/>
    <property type="match status" value="1"/>
</dbReference>
<dbReference type="Gene3D" id="3.40.1010.10">
    <property type="entry name" value="Cobalt-precorrin-4 Transmethylase, Domain 1"/>
    <property type="match status" value="1"/>
</dbReference>
<keyword evidence="2 6" id="KW-0698">rRNA processing</keyword>
<keyword evidence="9" id="KW-1185">Reference proteome</keyword>
<sequence length="295" mass="33011">MKIQSSHQFENSSCLYLVGTPIGNLEDMTFRAIRILKEVDVIAAEDTRNTKKLCHYFEIETPLVSYHAHNEEAGGVKLIHLLKEGKSVALVSDAGMPCISDPGDDLVRRALAEGFAVVPIPGANAALTALIASGITAQPFTFYGFLPRGKKERKAALEALLSRTETTVFYEAPHRLKEVLGAIRDVLGAERRIVLARELTKKFEEFIRGTVEEAIQWAETNEIRGEFCLVIEGTSEQVVEENRSAEWWEDLDIKRHVETLMVQQDLSSKQAIKEVATARQLNKRDVYAAYHLEDA</sequence>
<evidence type="ECO:0000256" key="6">
    <source>
        <dbReference type="HAMAP-Rule" id="MF_01877"/>
    </source>
</evidence>
<dbReference type="CDD" id="cd11648">
    <property type="entry name" value="RsmI"/>
    <property type="match status" value="1"/>
</dbReference>
<dbReference type="Proteomes" id="UP000217065">
    <property type="component" value="Unassembled WGS sequence"/>
</dbReference>
<dbReference type="AlphaFoldDB" id="A0A264W5N5"/>
<dbReference type="SUPFAM" id="SSF53790">
    <property type="entry name" value="Tetrapyrrole methylase"/>
    <property type="match status" value="1"/>
</dbReference>
<evidence type="ECO:0000256" key="5">
    <source>
        <dbReference type="ARBA" id="ARBA00022691"/>
    </source>
</evidence>
<accession>A0A264W5N5</accession>
<dbReference type="InterPro" id="IPR014777">
    <property type="entry name" value="4pyrrole_Mease_sub1"/>
</dbReference>
<evidence type="ECO:0000256" key="3">
    <source>
        <dbReference type="ARBA" id="ARBA00022603"/>
    </source>
</evidence>
<dbReference type="PANTHER" id="PTHR46111">
    <property type="entry name" value="RIBOSOMAL RNA SMALL SUBUNIT METHYLTRANSFERASE I"/>
    <property type="match status" value="1"/>
</dbReference>
<dbReference type="NCBIfam" id="TIGR00096">
    <property type="entry name" value="16S rRNA (cytidine(1402)-2'-O)-methyltransferase"/>
    <property type="match status" value="1"/>
</dbReference>
<proteinExistence type="inferred from homology"/>
<dbReference type="RefSeq" id="WP_094941889.1">
    <property type="nucleotide sequence ID" value="NZ_NOKQ01000180.1"/>
</dbReference>
<feature type="domain" description="Tetrapyrrole methylase" evidence="7">
    <location>
        <begin position="15"/>
        <end position="214"/>
    </location>
</feature>
<dbReference type="FunFam" id="3.30.950.10:FF:000002">
    <property type="entry name" value="Ribosomal RNA small subunit methyltransferase I"/>
    <property type="match status" value="1"/>
</dbReference>
<comment type="subcellular location">
    <subcellularLocation>
        <location evidence="6">Cytoplasm</location>
    </subcellularLocation>
</comment>
<name>A0A264W5N5_9BACL</name>
<evidence type="ECO:0000313" key="8">
    <source>
        <dbReference type="EMBL" id="OZS78906.1"/>
    </source>
</evidence>
<dbReference type="InterPro" id="IPR035996">
    <property type="entry name" value="4pyrrol_Methylase_sf"/>
</dbReference>
<dbReference type="InterPro" id="IPR014776">
    <property type="entry name" value="4pyrrole_Mease_sub2"/>
</dbReference>
<dbReference type="InterPro" id="IPR008189">
    <property type="entry name" value="rRNA_ssu_MeTfrase_I"/>
</dbReference>
<keyword evidence="5 6" id="KW-0949">S-adenosyl-L-methionine</keyword>
<dbReference type="InterPro" id="IPR018063">
    <property type="entry name" value="SAM_MeTrfase_RsmI_CS"/>
</dbReference>
<keyword evidence="3 6" id="KW-0489">Methyltransferase</keyword>
<dbReference type="GO" id="GO:0005737">
    <property type="term" value="C:cytoplasm"/>
    <property type="evidence" value="ECO:0007669"/>
    <property type="project" value="UniProtKB-SubCell"/>
</dbReference>
<comment type="caution">
    <text evidence="8">The sequence shown here is derived from an EMBL/GenBank/DDBJ whole genome shotgun (WGS) entry which is preliminary data.</text>
</comment>
<organism evidence="8 9">
    <name type="scientific">Tetzosporium hominis</name>
    <dbReference type="NCBI Taxonomy" id="2020506"/>
    <lineage>
        <taxon>Bacteria</taxon>
        <taxon>Bacillati</taxon>
        <taxon>Bacillota</taxon>
        <taxon>Bacilli</taxon>
        <taxon>Bacillales</taxon>
        <taxon>Caryophanaceae</taxon>
        <taxon>Tetzosporium</taxon>
    </lineage>
</organism>
<dbReference type="FunFam" id="3.40.1010.10:FF:000002">
    <property type="entry name" value="Ribosomal RNA small subunit methyltransferase I"/>
    <property type="match status" value="1"/>
</dbReference>
<reference evidence="8 9" key="1">
    <citation type="submission" date="2017-07" db="EMBL/GenBank/DDBJ databases">
        <title>Tetzosporium hominis gen.nov. sp.nov.</title>
        <authorList>
            <person name="Tetz G."/>
            <person name="Tetz V."/>
        </authorList>
    </citation>
    <scope>NUCLEOTIDE SEQUENCE [LARGE SCALE GENOMIC DNA]</scope>
    <source>
        <strain evidence="8 9">VT-49</strain>
    </source>
</reference>
<comment type="similarity">
    <text evidence="6">Belongs to the methyltransferase superfamily. RsmI family.</text>
</comment>
<gene>
    <name evidence="6 8" type="primary">rsmI</name>
    <name evidence="8" type="ORF">CF394_03675</name>
</gene>
<dbReference type="GO" id="GO:0070677">
    <property type="term" value="F:rRNA (cytosine-2'-O-)-methyltransferase activity"/>
    <property type="evidence" value="ECO:0007669"/>
    <property type="project" value="UniProtKB-UniRule"/>
</dbReference>
<keyword evidence="1 6" id="KW-0963">Cytoplasm</keyword>
<dbReference type="PROSITE" id="PS01296">
    <property type="entry name" value="RSMI"/>
    <property type="match status" value="1"/>
</dbReference>
<dbReference type="Gene3D" id="3.30.950.10">
    <property type="entry name" value="Methyltransferase, Cobalt-precorrin-4 Transmethylase, Domain 2"/>
    <property type="match status" value="1"/>
</dbReference>
<dbReference type="EC" id="2.1.1.198" evidence="6"/>
<comment type="function">
    <text evidence="6">Catalyzes the 2'-O-methylation of the ribose of cytidine 1402 (C1402) in 16S rRNA.</text>
</comment>
<evidence type="ECO:0000259" key="7">
    <source>
        <dbReference type="Pfam" id="PF00590"/>
    </source>
</evidence>
<dbReference type="PANTHER" id="PTHR46111:SF1">
    <property type="entry name" value="RIBOSOMAL RNA SMALL SUBUNIT METHYLTRANSFERASE I"/>
    <property type="match status" value="1"/>
</dbReference>